<protein>
    <recommendedName>
        <fullName evidence="3">Protein FAM60A</fullName>
    </recommendedName>
</protein>
<dbReference type="PANTHER" id="PTHR13422:SF12">
    <property type="entry name" value="SIN3-HDAC COMPLEX-ASSOCIATED FACTOR"/>
    <property type="match status" value="1"/>
</dbReference>
<dbReference type="GO" id="GO:0070822">
    <property type="term" value="C:Sin3-type complex"/>
    <property type="evidence" value="ECO:0007669"/>
    <property type="project" value="TreeGrafter"/>
</dbReference>
<dbReference type="PANTHER" id="PTHR13422">
    <property type="entry name" value="SIN3-HDAC COMPLEX-ASSOCIATED FACTOR"/>
    <property type="match status" value="1"/>
</dbReference>
<proteinExistence type="evidence at transcript level"/>
<feature type="compositionally biased region" description="Polar residues" evidence="1">
    <location>
        <begin position="100"/>
        <end position="115"/>
    </location>
</feature>
<dbReference type="GO" id="GO:0030336">
    <property type="term" value="P:negative regulation of cell migration"/>
    <property type="evidence" value="ECO:0007669"/>
    <property type="project" value="TreeGrafter"/>
</dbReference>
<feature type="compositionally biased region" description="Polar residues" evidence="1">
    <location>
        <begin position="385"/>
        <end position="396"/>
    </location>
</feature>
<sequence length="505" mass="56828">MFSFHKPKVYRSTTGCCICKAKSSSSRFTDSKKYEIDFLECFQLTTPRKGEICNACVLLVKRFKRLPPGSDRHWGHVVDARVGPGLKSMTKFKKRKEETQNSANGDNENQSKNSISSVPERFCKIFKKTKKKPKEEKNLSGSSDEVSNPSSPLSNHSDSEHKKLMAKKYGTNYNLCSSKRKNYQPLKNRKSVDATIIDENIWTKRKTCCGFIYESTIQSAIIIDLDFYKPCLEHVKQKSKTDIASNLIDNKFKTSINLITANKITDFASSSSNNIKDLFNINTTALKKHHLYSKRQNSIDTNSLPIMQNPFKIETTPIDNNSKNDANKFIKATENTEKYLHKLKTESIKIMKTGNGIITPAKIKSTDFNVVKNLVKMCTDRATKSSENSTNGNEIATNGKFLSDNSSDSGYEENAIIQEHLTNLKTSRSVVVVSNASGKFQNSQTQEILLVKPVGVEQPEKRNDINIIKTPIAKNILLENSITTTTDVSALVKQKFITQKQQTAN</sequence>
<organism evidence="2">
    <name type="scientific">Corethrella appendiculata</name>
    <dbReference type="NCBI Taxonomy" id="1370023"/>
    <lineage>
        <taxon>Eukaryota</taxon>
        <taxon>Metazoa</taxon>
        <taxon>Ecdysozoa</taxon>
        <taxon>Arthropoda</taxon>
        <taxon>Hexapoda</taxon>
        <taxon>Insecta</taxon>
        <taxon>Pterygota</taxon>
        <taxon>Neoptera</taxon>
        <taxon>Endopterygota</taxon>
        <taxon>Diptera</taxon>
        <taxon>Nematocera</taxon>
        <taxon>Culicoidea</taxon>
        <taxon>Chaoboridae</taxon>
        <taxon>Corethrella</taxon>
    </lineage>
</organism>
<dbReference type="InterPro" id="IPR026065">
    <property type="entry name" value="FAM60A"/>
</dbReference>
<feature type="compositionally biased region" description="Polar residues" evidence="1">
    <location>
        <begin position="139"/>
        <end position="156"/>
    </location>
</feature>
<name>U5EXC1_9DIPT</name>
<evidence type="ECO:0008006" key="3">
    <source>
        <dbReference type="Google" id="ProtNLM"/>
    </source>
</evidence>
<accession>U5EXC1</accession>
<feature type="region of interest" description="Disordered" evidence="1">
    <location>
        <begin position="383"/>
        <end position="406"/>
    </location>
</feature>
<evidence type="ECO:0000256" key="1">
    <source>
        <dbReference type="SAM" id="MobiDB-lite"/>
    </source>
</evidence>
<evidence type="ECO:0000313" key="2">
    <source>
        <dbReference type="EMBL" id="JAB59730.1"/>
    </source>
</evidence>
<feature type="region of interest" description="Disordered" evidence="1">
    <location>
        <begin position="129"/>
        <end position="160"/>
    </location>
</feature>
<dbReference type="AlphaFoldDB" id="U5EXC1"/>
<feature type="region of interest" description="Disordered" evidence="1">
    <location>
        <begin position="92"/>
        <end position="115"/>
    </location>
</feature>
<dbReference type="Pfam" id="PF15396">
    <property type="entry name" value="FAM60A"/>
    <property type="match status" value="1"/>
</dbReference>
<dbReference type="EMBL" id="GANO01000141">
    <property type="protein sequence ID" value="JAB59730.1"/>
    <property type="molecule type" value="mRNA"/>
</dbReference>
<reference evidence="2" key="1">
    <citation type="journal article" date="2014" name="Insect Biochem. Mol. Biol.">
        <title>An insight into the sialome of the frog biting fly, Corethrella appendiculata.</title>
        <authorList>
            <person name="Ribeiro J.M.C."/>
            <person name="Chagas A.C."/>
            <person name="Pham V.M."/>
            <person name="Lounibos L.P."/>
            <person name="Calvo E."/>
        </authorList>
    </citation>
    <scope>NUCLEOTIDE SEQUENCE</scope>
    <source>
        <tissue evidence="2">Salivary glands</tissue>
    </source>
</reference>